<name>A0A8X7VKT6_BRACI</name>
<comment type="caution">
    <text evidence="1">The sequence shown here is derived from an EMBL/GenBank/DDBJ whole genome shotgun (WGS) entry which is preliminary data.</text>
</comment>
<sequence length="77" mass="8782">MLSSGITIMYDMLLKRVVMTQAKDAFELFDRIAQRGYKPNERTERILVQARGILDGLNSWSKSGRGGMNSRQGQPEY</sequence>
<evidence type="ECO:0000313" key="1">
    <source>
        <dbReference type="EMBL" id="KAG2313097.1"/>
    </source>
</evidence>
<reference evidence="1 2" key="1">
    <citation type="submission" date="2020-02" db="EMBL/GenBank/DDBJ databases">
        <authorList>
            <person name="Ma Q."/>
            <person name="Huang Y."/>
            <person name="Song X."/>
            <person name="Pei D."/>
        </authorList>
    </citation>
    <scope>NUCLEOTIDE SEQUENCE [LARGE SCALE GENOMIC DNA]</scope>
    <source>
        <strain evidence="1">Sxm20200214</strain>
        <tissue evidence="1">Leaf</tissue>
    </source>
</reference>
<dbReference type="EMBL" id="JAAMPC010000005">
    <property type="protein sequence ID" value="KAG2313097.1"/>
    <property type="molecule type" value="Genomic_DNA"/>
</dbReference>
<proteinExistence type="predicted"/>
<dbReference type="AlphaFoldDB" id="A0A8X7VKT6"/>
<organism evidence="1 2">
    <name type="scientific">Brassica carinata</name>
    <name type="common">Ethiopian mustard</name>
    <name type="synonym">Abyssinian cabbage</name>
    <dbReference type="NCBI Taxonomy" id="52824"/>
    <lineage>
        <taxon>Eukaryota</taxon>
        <taxon>Viridiplantae</taxon>
        <taxon>Streptophyta</taxon>
        <taxon>Embryophyta</taxon>
        <taxon>Tracheophyta</taxon>
        <taxon>Spermatophyta</taxon>
        <taxon>Magnoliopsida</taxon>
        <taxon>eudicotyledons</taxon>
        <taxon>Gunneridae</taxon>
        <taxon>Pentapetalae</taxon>
        <taxon>rosids</taxon>
        <taxon>malvids</taxon>
        <taxon>Brassicales</taxon>
        <taxon>Brassicaceae</taxon>
        <taxon>Brassiceae</taxon>
        <taxon>Brassica</taxon>
    </lineage>
</organism>
<accession>A0A8X7VKT6</accession>
<protein>
    <submittedName>
        <fullName evidence="1">Uncharacterized protein</fullName>
    </submittedName>
</protein>
<evidence type="ECO:0000313" key="2">
    <source>
        <dbReference type="Proteomes" id="UP000886595"/>
    </source>
</evidence>
<keyword evidence="2" id="KW-1185">Reference proteome</keyword>
<dbReference type="Proteomes" id="UP000886595">
    <property type="component" value="Unassembled WGS sequence"/>
</dbReference>
<gene>
    <name evidence="1" type="ORF">Bca52824_024654</name>
</gene>